<keyword evidence="3" id="KW-1185">Reference proteome</keyword>
<dbReference type="STRING" id="207949.RED65_04530"/>
<evidence type="ECO:0000313" key="2">
    <source>
        <dbReference type="EMBL" id="EAT11443.1"/>
    </source>
</evidence>
<dbReference type="AlphaFoldDB" id="Q1MZW4"/>
<evidence type="ECO:0000256" key="1">
    <source>
        <dbReference type="SAM" id="Phobius"/>
    </source>
</evidence>
<sequence>MIDIQQGHLGEGQWQIKHQDSVPFLSHRLAFSPRNEFRIGCDEIINVQVQAIEQDQHQVKIDLTDDRYCIGWTSNSELKSLLNMMQRTEPAPEQQHHQHLWVTGVIFFFVACLLLSLAK</sequence>
<accession>Q1MZW4</accession>
<protein>
    <submittedName>
        <fullName evidence="2">Uncharacterized protein</fullName>
    </submittedName>
</protein>
<comment type="caution">
    <text evidence="2">The sequence shown here is derived from an EMBL/GenBank/DDBJ whole genome shotgun (WGS) entry which is preliminary data.</text>
</comment>
<keyword evidence="1" id="KW-1133">Transmembrane helix</keyword>
<keyword evidence="1" id="KW-0812">Transmembrane</keyword>
<feature type="transmembrane region" description="Helical" evidence="1">
    <location>
        <begin position="100"/>
        <end position="118"/>
    </location>
</feature>
<organism evidence="2 3">
    <name type="scientific">Bermanella marisrubri</name>
    <dbReference type="NCBI Taxonomy" id="207949"/>
    <lineage>
        <taxon>Bacteria</taxon>
        <taxon>Pseudomonadati</taxon>
        <taxon>Pseudomonadota</taxon>
        <taxon>Gammaproteobacteria</taxon>
        <taxon>Oceanospirillales</taxon>
        <taxon>Oceanospirillaceae</taxon>
        <taxon>Bermanella</taxon>
    </lineage>
</organism>
<proteinExistence type="predicted"/>
<dbReference type="EMBL" id="AAQH01000017">
    <property type="protein sequence ID" value="EAT11443.1"/>
    <property type="molecule type" value="Genomic_DNA"/>
</dbReference>
<dbReference type="Proteomes" id="UP000004263">
    <property type="component" value="Unassembled WGS sequence"/>
</dbReference>
<reference evidence="2 3" key="1">
    <citation type="submission" date="2006-03" db="EMBL/GenBank/DDBJ databases">
        <authorList>
            <person name="Pinhassi J."/>
            <person name="Pedros-Alio C."/>
            <person name="Ferriera S."/>
            <person name="Johnson J."/>
            <person name="Kravitz S."/>
            <person name="Halpern A."/>
            <person name="Remington K."/>
            <person name="Beeson K."/>
            <person name="Tran B."/>
            <person name="Rogers Y.-H."/>
            <person name="Friedman R."/>
            <person name="Venter J.C."/>
        </authorList>
    </citation>
    <scope>NUCLEOTIDE SEQUENCE [LARGE SCALE GENOMIC DNA]</scope>
    <source>
        <strain evidence="2 3">RED65</strain>
    </source>
</reference>
<name>Q1MZW4_9GAMM</name>
<evidence type="ECO:0000313" key="3">
    <source>
        <dbReference type="Proteomes" id="UP000004263"/>
    </source>
</evidence>
<keyword evidence="1" id="KW-0472">Membrane</keyword>
<gene>
    <name evidence="2" type="ORF">RED65_04530</name>
</gene>
<dbReference type="HOGENOM" id="CLU_2056777_0_0_6"/>
<dbReference type="RefSeq" id="WP_007016516.1">
    <property type="nucleotide sequence ID" value="NZ_AAQH01000017.1"/>
</dbReference>